<dbReference type="PANTHER" id="PTHR21666:SF270">
    <property type="entry name" value="MUREIN HYDROLASE ACTIVATOR ENVC"/>
    <property type="match status" value="1"/>
</dbReference>
<sequence length="207" mass="22463">MQMTGEIRKPLAVFMLAALTSAGLAGAAQPANADVSNSRGPRPSMQLPFPCEQKWRLNTWGHAPALDMVREPQRMTKGSKLLAPAAGTVVMSQTYTYAGNVIKINHGGGWYTVYLHLDSRSVKVGARVTQGSVLGFVGNTGMTKEGKKYTPHLHFETWYDKNSDGRTGWGGPGKERVPSVFNGVPYPGPQYHNVVSRNCGYGEIGPR</sequence>
<dbReference type="Pfam" id="PF01551">
    <property type="entry name" value="Peptidase_M23"/>
    <property type="match status" value="1"/>
</dbReference>
<dbReference type="InterPro" id="IPR050570">
    <property type="entry name" value="Cell_wall_metabolism_enzyme"/>
</dbReference>
<dbReference type="PANTHER" id="PTHR21666">
    <property type="entry name" value="PEPTIDASE-RELATED"/>
    <property type="match status" value="1"/>
</dbReference>
<evidence type="ECO:0000313" key="4">
    <source>
        <dbReference type="Proteomes" id="UP001500064"/>
    </source>
</evidence>
<name>A0ABN2G1B9_9ACTN</name>
<feature type="domain" description="M23ase beta-sheet core" evidence="2">
    <location>
        <begin position="75"/>
        <end position="161"/>
    </location>
</feature>
<organism evidence="3 4">
    <name type="scientific">Nonomuraea maheshkhaliensis</name>
    <dbReference type="NCBI Taxonomy" id="419590"/>
    <lineage>
        <taxon>Bacteria</taxon>
        <taxon>Bacillati</taxon>
        <taxon>Actinomycetota</taxon>
        <taxon>Actinomycetes</taxon>
        <taxon>Streptosporangiales</taxon>
        <taxon>Streptosporangiaceae</taxon>
        <taxon>Nonomuraea</taxon>
    </lineage>
</organism>
<protein>
    <recommendedName>
        <fullName evidence="2">M23ase beta-sheet core domain-containing protein</fullName>
    </recommendedName>
</protein>
<reference evidence="3 4" key="1">
    <citation type="journal article" date="2019" name="Int. J. Syst. Evol. Microbiol.">
        <title>The Global Catalogue of Microorganisms (GCM) 10K type strain sequencing project: providing services to taxonomists for standard genome sequencing and annotation.</title>
        <authorList>
            <consortium name="The Broad Institute Genomics Platform"/>
            <consortium name="The Broad Institute Genome Sequencing Center for Infectious Disease"/>
            <person name="Wu L."/>
            <person name="Ma J."/>
        </authorList>
    </citation>
    <scope>NUCLEOTIDE SEQUENCE [LARGE SCALE GENOMIC DNA]</scope>
    <source>
        <strain evidence="3 4">JCM 13929</strain>
    </source>
</reference>
<dbReference type="Proteomes" id="UP001500064">
    <property type="component" value="Unassembled WGS sequence"/>
</dbReference>
<dbReference type="InterPro" id="IPR011055">
    <property type="entry name" value="Dup_hybrid_motif"/>
</dbReference>
<dbReference type="CDD" id="cd12797">
    <property type="entry name" value="M23_peptidase"/>
    <property type="match status" value="1"/>
</dbReference>
<accession>A0ABN2G1B9</accession>
<evidence type="ECO:0000313" key="3">
    <source>
        <dbReference type="EMBL" id="GAA1663583.1"/>
    </source>
</evidence>
<proteinExistence type="predicted"/>
<keyword evidence="1" id="KW-0732">Signal</keyword>
<gene>
    <name evidence="3" type="ORF">GCM10009733_071550</name>
</gene>
<feature type="signal peptide" evidence="1">
    <location>
        <begin position="1"/>
        <end position="27"/>
    </location>
</feature>
<feature type="chain" id="PRO_5047123112" description="M23ase beta-sheet core domain-containing protein" evidence="1">
    <location>
        <begin position="28"/>
        <end position="207"/>
    </location>
</feature>
<dbReference type="EMBL" id="BAAAMU010000069">
    <property type="protein sequence ID" value="GAA1663583.1"/>
    <property type="molecule type" value="Genomic_DNA"/>
</dbReference>
<evidence type="ECO:0000259" key="2">
    <source>
        <dbReference type="Pfam" id="PF01551"/>
    </source>
</evidence>
<dbReference type="Gene3D" id="2.70.70.10">
    <property type="entry name" value="Glucose Permease (Domain IIA)"/>
    <property type="match status" value="1"/>
</dbReference>
<evidence type="ECO:0000256" key="1">
    <source>
        <dbReference type="SAM" id="SignalP"/>
    </source>
</evidence>
<dbReference type="InterPro" id="IPR016047">
    <property type="entry name" value="M23ase_b-sheet_dom"/>
</dbReference>
<dbReference type="SUPFAM" id="SSF51261">
    <property type="entry name" value="Duplicated hybrid motif"/>
    <property type="match status" value="1"/>
</dbReference>
<comment type="caution">
    <text evidence="3">The sequence shown here is derived from an EMBL/GenBank/DDBJ whole genome shotgun (WGS) entry which is preliminary data.</text>
</comment>
<keyword evidence="4" id="KW-1185">Reference proteome</keyword>